<gene>
    <name evidence="3" type="ORF">Rmf_31690</name>
</gene>
<dbReference type="PROSITE" id="PS50830">
    <property type="entry name" value="TNASE_3"/>
    <property type="match status" value="1"/>
</dbReference>
<dbReference type="SUPFAM" id="SSF50199">
    <property type="entry name" value="Staphylococcal nuclease"/>
    <property type="match status" value="1"/>
</dbReference>
<reference evidence="3 4" key="1">
    <citation type="journal article" date="2016" name="Microbes Environ.">
        <title>Phylogenetically diverse aerobic anoxygenic phototrophic bacteria isolated from epilithic biofilms in Tama river, Japan.</title>
        <authorList>
            <person name="Hirose S."/>
            <person name="Matsuura K."/>
            <person name="Haruta S."/>
        </authorList>
    </citation>
    <scope>NUCLEOTIDE SEQUENCE [LARGE SCALE GENOMIC DNA]</scope>
    <source>
        <strain evidence="3 4">S08</strain>
    </source>
</reference>
<keyword evidence="4" id="KW-1185">Reference proteome</keyword>
<dbReference type="InterPro" id="IPR035437">
    <property type="entry name" value="SNase_OB-fold_sf"/>
</dbReference>
<dbReference type="Pfam" id="PF00565">
    <property type="entry name" value="SNase"/>
    <property type="match status" value="1"/>
</dbReference>
<protein>
    <recommendedName>
        <fullName evidence="2">TNase-like domain-containing protein</fullName>
    </recommendedName>
</protein>
<evidence type="ECO:0000256" key="1">
    <source>
        <dbReference type="SAM" id="Phobius"/>
    </source>
</evidence>
<evidence type="ECO:0000313" key="4">
    <source>
        <dbReference type="Proteomes" id="UP000831327"/>
    </source>
</evidence>
<dbReference type="RefSeq" id="WP_244407475.1">
    <property type="nucleotide sequence ID" value="NZ_AP025637.1"/>
</dbReference>
<sequence>MIFRRRRLPPDLHDALRAADRRDAWQRLRDRLRPPWWLRWGAALGLAGLAVAIGWQAGLIRPVAPIPRVVHGIPEGTPAPLARFTARVGVVDGDTLSVGHERLRIHGIDAPEMAQPCERAGRPYACGDAARDAMAGILGRGVVTCAQLDTDQYRRRIVRCHDEAGRDIGAELVRQGWALAFTRFSTDYLRQEAEARAARRGLWEGRFDPPWDWRARSRN</sequence>
<feature type="domain" description="TNase-like" evidence="2">
    <location>
        <begin position="90"/>
        <end position="205"/>
    </location>
</feature>
<dbReference type="EMBL" id="AP025637">
    <property type="protein sequence ID" value="BDG73240.1"/>
    <property type="molecule type" value="Genomic_DNA"/>
</dbReference>
<dbReference type="PANTHER" id="PTHR12302:SF26">
    <property type="entry name" value="BLR1266 PROTEIN"/>
    <property type="match status" value="1"/>
</dbReference>
<name>A0ABM7Y5N7_9PROT</name>
<dbReference type="SMART" id="SM00318">
    <property type="entry name" value="SNc"/>
    <property type="match status" value="1"/>
</dbReference>
<dbReference type="InterPro" id="IPR016071">
    <property type="entry name" value="Staphylococal_nuclease_OB-fold"/>
</dbReference>
<keyword evidence="1" id="KW-1133">Transmembrane helix</keyword>
<feature type="transmembrane region" description="Helical" evidence="1">
    <location>
        <begin position="36"/>
        <end position="55"/>
    </location>
</feature>
<organism evidence="3 4">
    <name type="scientific">Roseomonas fluvialis</name>
    <dbReference type="NCBI Taxonomy" id="1750527"/>
    <lineage>
        <taxon>Bacteria</taxon>
        <taxon>Pseudomonadati</taxon>
        <taxon>Pseudomonadota</taxon>
        <taxon>Alphaproteobacteria</taxon>
        <taxon>Acetobacterales</taxon>
        <taxon>Roseomonadaceae</taxon>
        <taxon>Roseomonas</taxon>
    </lineage>
</organism>
<evidence type="ECO:0000259" key="2">
    <source>
        <dbReference type="PROSITE" id="PS50830"/>
    </source>
</evidence>
<keyword evidence="1" id="KW-0812">Transmembrane</keyword>
<keyword evidence="1" id="KW-0472">Membrane</keyword>
<dbReference type="PANTHER" id="PTHR12302">
    <property type="entry name" value="EBNA2 BINDING PROTEIN P100"/>
    <property type="match status" value="1"/>
</dbReference>
<dbReference type="Proteomes" id="UP000831327">
    <property type="component" value="Chromosome"/>
</dbReference>
<accession>A0ABM7Y5N7</accession>
<proteinExistence type="predicted"/>
<dbReference type="Gene3D" id="2.40.50.90">
    <property type="match status" value="1"/>
</dbReference>
<evidence type="ECO:0000313" key="3">
    <source>
        <dbReference type="EMBL" id="BDG73240.1"/>
    </source>
</evidence>